<comment type="caution">
    <text evidence="2">The sequence shown here is derived from an EMBL/GenBank/DDBJ whole genome shotgun (WGS) entry which is preliminary data.</text>
</comment>
<keyword evidence="3" id="KW-1185">Reference proteome</keyword>
<accession>A0ABN2ERQ1</accession>
<gene>
    <name evidence="2" type="ORF">GCM10009733_009900</name>
</gene>
<name>A0ABN2ERQ1_9ACTN</name>
<dbReference type="EMBL" id="BAAAMU010000004">
    <property type="protein sequence ID" value="GAA1615614.1"/>
    <property type="molecule type" value="Genomic_DNA"/>
</dbReference>
<evidence type="ECO:0000256" key="1">
    <source>
        <dbReference type="SAM" id="Phobius"/>
    </source>
</evidence>
<organism evidence="2 3">
    <name type="scientific">Nonomuraea maheshkhaliensis</name>
    <dbReference type="NCBI Taxonomy" id="419590"/>
    <lineage>
        <taxon>Bacteria</taxon>
        <taxon>Bacillati</taxon>
        <taxon>Actinomycetota</taxon>
        <taxon>Actinomycetes</taxon>
        <taxon>Streptosporangiales</taxon>
        <taxon>Streptosporangiaceae</taxon>
        <taxon>Nonomuraea</taxon>
    </lineage>
</organism>
<evidence type="ECO:0000313" key="3">
    <source>
        <dbReference type="Proteomes" id="UP001500064"/>
    </source>
</evidence>
<feature type="transmembrane region" description="Helical" evidence="1">
    <location>
        <begin position="50"/>
        <end position="74"/>
    </location>
</feature>
<feature type="transmembrane region" description="Helical" evidence="1">
    <location>
        <begin position="81"/>
        <end position="100"/>
    </location>
</feature>
<protein>
    <submittedName>
        <fullName evidence="2">Uncharacterized protein</fullName>
    </submittedName>
</protein>
<dbReference type="Proteomes" id="UP001500064">
    <property type="component" value="Unassembled WGS sequence"/>
</dbReference>
<keyword evidence="1" id="KW-0472">Membrane</keyword>
<feature type="transmembrane region" description="Helical" evidence="1">
    <location>
        <begin position="21"/>
        <end position="44"/>
    </location>
</feature>
<dbReference type="RefSeq" id="WP_346101669.1">
    <property type="nucleotide sequence ID" value="NZ_BAAAMU010000004.1"/>
</dbReference>
<evidence type="ECO:0000313" key="2">
    <source>
        <dbReference type="EMBL" id="GAA1615614.1"/>
    </source>
</evidence>
<keyword evidence="1" id="KW-1133">Transmembrane helix</keyword>
<sequence>MSEAYAVEAMPRSVSVARICMGVQAVMGMVGLFLLFVLLGSVPLSRVVSAAGGAVLVALAVPLLTILLIGFLALRIPTRRSWVRACGLVVELLVTLLGLWQLLGSVSLGNVLGVLLAGVTFGQLCRSSSASWFDR</sequence>
<reference evidence="2 3" key="1">
    <citation type="journal article" date="2019" name="Int. J. Syst. Evol. Microbiol.">
        <title>The Global Catalogue of Microorganisms (GCM) 10K type strain sequencing project: providing services to taxonomists for standard genome sequencing and annotation.</title>
        <authorList>
            <consortium name="The Broad Institute Genomics Platform"/>
            <consortium name="The Broad Institute Genome Sequencing Center for Infectious Disease"/>
            <person name="Wu L."/>
            <person name="Ma J."/>
        </authorList>
    </citation>
    <scope>NUCLEOTIDE SEQUENCE [LARGE SCALE GENOMIC DNA]</scope>
    <source>
        <strain evidence="2 3">JCM 13929</strain>
    </source>
</reference>
<proteinExistence type="predicted"/>
<keyword evidence="1" id="KW-0812">Transmembrane</keyword>